<dbReference type="Proteomes" id="UP000198521">
    <property type="component" value="Unassembled WGS sequence"/>
</dbReference>
<dbReference type="OrthoDB" id="663842at2"/>
<name>A0A1H7FRM9_AQUAM</name>
<feature type="chain" id="PRO_5011714556" description="DUF4468 domain-containing protein" evidence="1">
    <location>
        <begin position="18"/>
        <end position="156"/>
    </location>
</feature>
<protein>
    <recommendedName>
        <fullName evidence="4">DUF4468 domain-containing protein</fullName>
    </recommendedName>
</protein>
<reference evidence="2 3" key="1">
    <citation type="submission" date="2016-10" db="EMBL/GenBank/DDBJ databases">
        <authorList>
            <person name="de Groot N.N."/>
        </authorList>
    </citation>
    <scope>NUCLEOTIDE SEQUENCE [LARGE SCALE GENOMIC DNA]</scope>
    <source>
        <strain evidence="2 3">DSM 25232</strain>
    </source>
</reference>
<dbReference type="EMBL" id="FOAB01000001">
    <property type="protein sequence ID" value="SEK27857.1"/>
    <property type="molecule type" value="Genomic_DNA"/>
</dbReference>
<evidence type="ECO:0000313" key="2">
    <source>
        <dbReference type="EMBL" id="SEK27857.1"/>
    </source>
</evidence>
<dbReference type="STRING" id="1038014.SAMN04487910_0147"/>
<dbReference type="RefSeq" id="WP_091404135.1">
    <property type="nucleotide sequence ID" value="NZ_FOAB01000001.1"/>
</dbReference>
<feature type="signal peptide" evidence="1">
    <location>
        <begin position="1"/>
        <end position="17"/>
    </location>
</feature>
<gene>
    <name evidence="2" type="ORF">SAMN04487910_0147</name>
</gene>
<accession>A0A1H7FRM9</accession>
<keyword evidence="3" id="KW-1185">Reference proteome</keyword>
<evidence type="ECO:0000313" key="3">
    <source>
        <dbReference type="Proteomes" id="UP000198521"/>
    </source>
</evidence>
<keyword evidence="1" id="KW-0732">Signal</keyword>
<proteinExistence type="predicted"/>
<evidence type="ECO:0000256" key="1">
    <source>
        <dbReference type="SAM" id="SignalP"/>
    </source>
</evidence>
<sequence>MKLLVLFMGLIFVNASSVNITEVRNLYRHAKDTKENTDKFFETTQKTNYQNKPVLSAYHGCALTLKASYADKKMSKISFFRKGKKLIEAAIEAEPNNIELRMIRLSVQSSAPKITRYYKNIEDDKNFLTNNVEKISSPKLKEFIKGFMSTSQAFNK</sequence>
<evidence type="ECO:0008006" key="4">
    <source>
        <dbReference type="Google" id="ProtNLM"/>
    </source>
</evidence>
<dbReference type="AlphaFoldDB" id="A0A1H7FRM9"/>
<organism evidence="2 3">
    <name type="scientific">Aquimarina amphilecti</name>
    <dbReference type="NCBI Taxonomy" id="1038014"/>
    <lineage>
        <taxon>Bacteria</taxon>
        <taxon>Pseudomonadati</taxon>
        <taxon>Bacteroidota</taxon>
        <taxon>Flavobacteriia</taxon>
        <taxon>Flavobacteriales</taxon>
        <taxon>Flavobacteriaceae</taxon>
        <taxon>Aquimarina</taxon>
    </lineage>
</organism>